<evidence type="ECO:0000256" key="10">
    <source>
        <dbReference type="ARBA" id="ARBA00022989"/>
    </source>
</evidence>
<dbReference type="CDD" id="cd00082">
    <property type="entry name" value="HisKA"/>
    <property type="match status" value="1"/>
</dbReference>
<dbReference type="NCBIfam" id="TIGR00229">
    <property type="entry name" value="sensory_box"/>
    <property type="match status" value="1"/>
</dbReference>
<dbReference type="SMART" id="SM00387">
    <property type="entry name" value="HATPase_c"/>
    <property type="match status" value="1"/>
</dbReference>
<evidence type="ECO:0000256" key="5">
    <source>
        <dbReference type="ARBA" id="ARBA00022679"/>
    </source>
</evidence>
<dbReference type="Pfam" id="PF08447">
    <property type="entry name" value="PAS_3"/>
    <property type="match status" value="1"/>
</dbReference>
<evidence type="ECO:0000313" key="16">
    <source>
        <dbReference type="Proteomes" id="UP000007881"/>
    </source>
</evidence>
<dbReference type="InterPro" id="IPR005467">
    <property type="entry name" value="His_kinase_dom"/>
</dbReference>
<dbReference type="PRINTS" id="PR00344">
    <property type="entry name" value="BCTRLSENSOR"/>
</dbReference>
<organism evidence="15 16">
    <name type="scientific">Phycisphaera mikurensis (strain NBRC 102666 / KCTC 22515 / FYK2301M01)</name>
    <dbReference type="NCBI Taxonomy" id="1142394"/>
    <lineage>
        <taxon>Bacteria</taxon>
        <taxon>Pseudomonadati</taxon>
        <taxon>Planctomycetota</taxon>
        <taxon>Phycisphaerae</taxon>
        <taxon>Phycisphaerales</taxon>
        <taxon>Phycisphaeraceae</taxon>
        <taxon>Phycisphaera</taxon>
    </lineage>
</organism>
<dbReference type="InterPro" id="IPR036097">
    <property type="entry name" value="HisK_dim/P_sf"/>
</dbReference>
<dbReference type="SUPFAM" id="SSF47384">
    <property type="entry name" value="Homodimeric domain of signal transducing histidine kinase"/>
    <property type="match status" value="1"/>
</dbReference>
<dbReference type="SMART" id="SM00091">
    <property type="entry name" value="PAS"/>
    <property type="match status" value="1"/>
</dbReference>
<dbReference type="InterPro" id="IPR035965">
    <property type="entry name" value="PAS-like_dom_sf"/>
</dbReference>
<evidence type="ECO:0000256" key="2">
    <source>
        <dbReference type="ARBA" id="ARBA00004141"/>
    </source>
</evidence>
<keyword evidence="8 15" id="KW-0418">Kinase</keyword>
<dbReference type="PROSITE" id="PS50112">
    <property type="entry name" value="PAS"/>
    <property type="match status" value="1"/>
</dbReference>
<evidence type="ECO:0000256" key="3">
    <source>
        <dbReference type="ARBA" id="ARBA00012438"/>
    </source>
</evidence>
<keyword evidence="6" id="KW-0812">Transmembrane</keyword>
<dbReference type="GO" id="GO:0030295">
    <property type="term" value="F:protein kinase activator activity"/>
    <property type="evidence" value="ECO:0007669"/>
    <property type="project" value="TreeGrafter"/>
</dbReference>
<dbReference type="RefSeq" id="WP_014438327.1">
    <property type="nucleotide sequence ID" value="NC_017080.1"/>
</dbReference>
<feature type="domain" description="Histidine kinase" evidence="13">
    <location>
        <begin position="273"/>
        <end position="487"/>
    </location>
</feature>
<proteinExistence type="predicted"/>
<dbReference type="SUPFAM" id="SSF55874">
    <property type="entry name" value="ATPase domain of HSP90 chaperone/DNA topoisomerase II/histidine kinase"/>
    <property type="match status" value="1"/>
</dbReference>
<evidence type="ECO:0000256" key="7">
    <source>
        <dbReference type="ARBA" id="ARBA00022741"/>
    </source>
</evidence>
<keyword evidence="10" id="KW-1133">Transmembrane helix</keyword>
<evidence type="ECO:0000256" key="1">
    <source>
        <dbReference type="ARBA" id="ARBA00000085"/>
    </source>
</evidence>
<dbReference type="GO" id="GO:0016020">
    <property type="term" value="C:membrane"/>
    <property type="evidence" value="ECO:0007669"/>
    <property type="project" value="UniProtKB-SubCell"/>
</dbReference>
<dbReference type="InterPro" id="IPR003594">
    <property type="entry name" value="HATPase_dom"/>
</dbReference>
<evidence type="ECO:0000256" key="8">
    <source>
        <dbReference type="ARBA" id="ARBA00022777"/>
    </source>
</evidence>
<evidence type="ECO:0000256" key="9">
    <source>
        <dbReference type="ARBA" id="ARBA00022840"/>
    </source>
</evidence>
<dbReference type="SMART" id="SM00388">
    <property type="entry name" value="HisKA"/>
    <property type="match status" value="1"/>
</dbReference>
<keyword evidence="4" id="KW-0597">Phosphoprotein</keyword>
<dbReference type="EC" id="2.7.13.3" evidence="3"/>
<dbReference type="HOGENOM" id="CLU_548411_0_0_0"/>
<evidence type="ECO:0000256" key="6">
    <source>
        <dbReference type="ARBA" id="ARBA00022692"/>
    </source>
</evidence>
<accession>I0IIN1</accession>
<protein>
    <recommendedName>
        <fullName evidence="3">histidine kinase</fullName>
        <ecNumber evidence="3">2.7.13.3</ecNumber>
    </recommendedName>
</protein>
<keyword evidence="7" id="KW-0547">Nucleotide-binding</keyword>
<dbReference type="InterPro" id="IPR050351">
    <property type="entry name" value="BphY/WalK/GraS-like"/>
</dbReference>
<dbReference type="InterPro" id="IPR003661">
    <property type="entry name" value="HisK_dim/P_dom"/>
</dbReference>
<dbReference type="Proteomes" id="UP000007881">
    <property type="component" value="Chromosome"/>
</dbReference>
<dbReference type="InterPro" id="IPR013655">
    <property type="entry name" value="PAS_fold_3"/>
</dbReference>
<dbReference type="GO" id="GO:0000155">
    <property type="term" value="F:phosphorelay sensor kinase activity"/>
    <property type="evidence" value="ECO:0007669"/>
    <property type="project" value="InterPro"/>
</dbReference>
<reference evidence="15 16" key="1">
    <citation type="submission" date="2012-02" db="EMBL/GenBank/DDBJ databases">
        <title>Complete genome sequence of Phycisphaera mikurensis NBRC 102666.</title>
        <authorList>
            <person name="Ankai A."/>
            <person name="Hosoyama A."/>
            <person name="Terui Y."/>
            <person name="Sekine M."/>
            <person name="Fukai R."/>
            <person name="Kato Y."/>
            <person name="Nakamura S."/>
            <person name="Yamada-Narita S."/>
            <person name="Kawakoshi A."/>
            <person name="Fukunaga Y."/>
            <person name="Yamazaki S."/>
            <person name="Fujita N."/>
        </authorList>
    </citation>
    <scope>NUCLEOTIDE SEQUENCE [LARGE SCALE GENOMIC DNA]</scope>
    <source>
        <strain evidence="16">NBRC 102666 / KCTC 22515 / FYK2301M01</strain>
    </source>
</reference>
<sequence>MVDDAPPNPLTAFAAAVRAAGCGEGWPQRLADAVVAEGLAASIAIAHGRSGPEAELEAAAAGPGGARLAGEDPPAGCAAAPYDGGWIRLGGHGACDALAAAVAAVAAGHHAFDGATARAARARTLERAASEERFRLLAEQASDVIARHSLDGRFTYVSPAVRVVLGHEPEALVGRLPREFVHPDDVDDVISARPELLAEADRVVSRRFRMRHAAGGYRQVEAMSRWTRAAGRDIVVVYRDVSRRVEAERDAGELRAADASTLRRLSMSELATVLAHELNQPLAALTNYAAGLARRAARGDTGPEELAFASQRIHDEAQRAQSIVDRVRSFLQRRAPRQDPLHLPDLVRDALAVAKPAAEAAGVGLRARPAPAAIRFQGDGVLLRQVLRNLLSNGIHAASQSKARRVSVAADGSGGEIRIRITDTGPRLSDDERARLFEAFHTTRRDGLGLGLVLSRSIVRAHGGTLRAIPADAGDGLTMEVTLPRTLPRAAARNENR</sequence>
<evidence type="ECO:0000259" key="13">
    <source>
        <dbReference type="PROSITE" id="PS50109"/>
    </source>
</evidence>
<evidence type="ECO:0000256" key="12">
    <source>
        <dbReference type="ARBA" id="ARBA00023136"/>
    </source>
</evidence>
<dbReference type="Gene3D" id="1.10.287.130">
    <property type="match status" value="1"/>
</dbReference>
<comment type="subcellular location">
    <subcellularLocation>
        <location evidence="2">Membrane</location>
        <topology evidence="2">Multi-pass membrane protein</topology>
    </subcellularLocation>
</comment>
<dbReference type="STRING" id="1142394.PSMK_29600"/>
<dbReference type="PROSITE" id="PS50109">
    <property type="entry name" value="HIS_KIN"/>
    <property type="match status" value="1"/>
</dbReference>
<name>I0IIN1_PHYMF</name>
<keyword evidence="11" id="KW-0902">Two-component regulatory system</keyword>
<dbReference type="PANTHER" id="PTHR42878:SF7">
    <property type="entry name" value="SENSOR HISTIDINE KINASE GLRK"/>
    <property type="match status" value="1"/>
</dbReference>
<dbReference type="eggNOG" id="COG4191">
    <property type="taxonomic scope" value="Bacteria"/>
</dbReference>
<gene>
    <name evidence="15" type="ordered locus">PSMK_29600</name>
</gene>
<keyword evidence="5 15" id="KW-0808">Transferase</keyword>
<dbReference type="PANTHER" id="PTHR42878">
    <property type="entry name" value="TWO-COMPONENT HISTIDINE KINASE"/>
    <property type="match status" value="1"/>
</dbReference>
<dbReference type="GO" id="GO:0007234">
    <property type="term" value="P:osmosensory signaling via phosphorelay pathway"/>
    <property type="evidence" value="ECO:0007669"/>
    <property type="project" value="TreeGrafter"/>
</dbReference>
<dbReference type="GO" id="GO:0000156">
    <property type="term" value="F:phosphorelay response regulator activity"/>
    <property type="evidence" value="ECO:0007669"/>
    <property type="project" value="TreeGrafter"/>
</dbReference>
<dbReference type="SUPFAM" id="SSF55785">
    <property type="entry name" value="PYP-like sensor domain (PAS domain)"/>
    <property type="match status" value="1"/>
</dbReference>
<dbReference type="GO" id="GO:0005524">
    <property type="term" value="F:ATP binding"/>
    <property type="evidence" value="ECO:0007669"/>
    <property type="project" value="UniProtKB-KW"/>
</dbReference>
<dbReference type="Pfam" id="PF00512">
    <property type="entry name" value="HisKA"/>
    <property type="match status" value="1"/>
</dbReference>
<keyword evidence="12" id="KW-0472">Membrane</keyword>
<feature type="domain" description="PAS" evidence="14">
    <location>
        <begin position="130"/>
        <end position="200"/>
    </location>
</feature>
<dbReference type="CDD" id="cd00130">
    <property type="entry name" value="PAS"/>
    <property type="match status" value="1"/>
</dbReference>
<evidence type="ECO:0000256" key="4">
    <source>
        <dbReference type="ARBA" id="ARBA00022553"/>
    </source>
</evidence>
<dbReference type="InterPro" id="IPR036890">
    <property type="entry name" value="HATPase_C_sf"/>
</dbReference>
<dbReference type="EMBL" id="AP012338">
    <property type="protein sequence ID" value="BAM05119.1"/>
    <property type="molecule type" value="Genomic_DNA"/>
</dbReference>
<dbReference type="OrthoDB" id="7568856at2"/>
<evidence type="ECO:0000259" key="14">
    <source>
        <dbReference type="PROSITE" id="PS50112"/>
    </source>
</evidence>
<keyword evidence="16" id="KW-1185">Reference proteome</keyword>
<evidence type="ECO:0000256" key="11">
    <source>
        <dbReference type="ARBA" id="ARBA00023012"/>
    </source>
</evidence>
<dbReference type="KEGG" id="phm:PSMK_29600"/>
<evidence type="ECO:0000313" key="15">
    <source>
        <dbReference type="EMBL" id="BAM05119.1"/>
    </source>
</evidence>
<dbReference type="Pfam" id="PF02518">
    <property type="entry name" value="HATPase_c"/>
    <property type="match status" value="1"/>
</dbReference>
<dbReference type="Gene3D" id="3.30.450.20">
    <property type="entry name" value="PAS domain"/>
    <property type="match status" value="1"/>
</dbReference>
<comment type="catalytic activity">
    <reaction evidence="1">
        <text>ATP + protein L-histidine = ADP + protein N-phospho-L-histidine.</text>
        <dbReference type="EC" id="2.7.13.3"/>
    </reaction>
</comment>
<dbReference type="AlphaFoldDB" id="I0IIN1"/>
<dbReference type="InterPro" id="IPR004358">
    <property type="entry name" value="Sig_transdc_His_kin-like_C"/>
</dbReference>
<dbReference type="InterPro" id="IPR000014">
    <property type="entry name" value="PAS"/>
</dbReference>
<keyword evidence="9" id="KW-0067">ATP-binding</keyword>
<dbReference type="Gene3D" id="3.30.565.10">
    <property type="entry name" value="Histidine kinase-like ATPase, C-terminal domain"/>
    <property type="match status" value="1"/>
</dbReference>